<gene>
    <name evidence="1" type="ORF">PILCRDRAFT_850</name>
</gene>
<accession>A0A0C3GJC5</accession>
<keyword evidence="2" id="KW-1185">Reference proteome</keyword>
<evidence type="ECO:0000313" key="1">
    <source>
        <dbReference type="EMBL" id="KIM91744.1"/>
    </source>
</evidence>
<name>A0A0C3GJC5_PILCF</name>
<evidence type="ECO:0000313" key="2">
    <source>
        <dbReference type="Proteomes" id="UP000054166"/>
    </source>
</evidence>
<reference evidence="1 2" key="1">
    <citation type="submission" date="2014-04" db="EMBL/GenBank/DDBJ databases">
        <authorList>
            <consortium name="DOE Joint Genome Institute"/>
            <person name="Kuo A."/>
            <person name="Tarkka M."/>
            <person name="Buscot F."/>
            <person name="Kohler A."/>
            <person name="Nagy L.G."/>
            <person name="Floudas D."/>
            <person name="Copeland A."/>
            <person name="Barry K.W."/>
            <person name="Cichocki N."/>
            <person name="Veneault-Fourrey C."/>
            <person name="LaButti K."/>
            <person name="Lindquist E.A."/>
            <person name="Lipzen A."/>
            <person name="Lundell T."/>
            <person name="Morin E."/>
            <person name="Murat C."/>
            <person name="Sun H."/>
            <person name="Tunlid A."/>
            <person name="Henrissat B."/>
            <person name="Grigoriev I.V."/>
            <person name="Hibbett D.S."/>
            <person name="Martin F."/>
            <person name="Nordberg H.P."/>
            <person name="Cantor M.N."/>
            <person name="Hua S.X."/>
        </authorList>
    </citation>
    <scope>NUCLEOTIDE SEQUENCE [LARGE SCALE GENOMIC DNA]</scope>
    <source>
        <strain evidence="1 2">F 1598</strain>
    </source>
</reference>
<proteinExistence type="predicted"/>
<protein>
    <submittedName>
        <fullName evidence="1">Uncharacterized protein</fullName>
    </submittedName>
</protein>
<organism evidence="1 2">
    <name type="scientific">Piloderma croceum (strain F 1598)</name>
    <dbReference type="NCBI Taxonomy" id="765440"/>
    <lineage>
        <taxon>Eukaryota</taxon>
        <taxon>Fungi</taxon>
        <taxon>Dikarya</taxon>
        <taxon>Basidiomycota</taxon>
        <taxon>Agaricomycotina</taxon>
        <taxon>Agaricomycetes</taxon>
        <taxon>Agaricomycetidae</taxon>
        <taxon>Atheliales</taxon>
        <taxon>Atheliaceae</taxon>
        <taxon>Piloderma</taxon>
    </lineage>
</organism>
<dbReference type="Proteomes" id="UP000054166">
    <property type="component" value="Unassembled WGS sequence"/>
</dbReference>
<dbReference type="EMBL" id="KN832971">
    <property type="protein sequence ID" value="KIM91744.1"/>
    <property type="molecule type" value="Genomic_DNA"/>
</dbReference>
<dbReference type="OrthoDB" id="3189961at2759"/>
<reference evidence="2" key="2">
    <citation type="submission" date="2015-01" db="EMBL/GenBank/DDBJ databases">
        <title>Evolutionary Origins and Diversification of the Mycorrhizal Mutualists.</title>
        <authorList>
            <consortium name="DOE Joint Genome Institute"/>
            <consortium name="Mycorrhizal Genomics Consortium"/>
            <person name="Kohler A."/>
            <person name="Kuo A."/>
            <person name="Nagy L.G."/>
            <person name="Floudas D."/>
            <person name="Copeland A."/>
            <person name="Barry K.W."/>
            <person name="Cichocki N."/>
            <person name="Veneault-Fourrey C."/>
            <person name="LaButti K."/>
            <person name="Lindquist E.A."/>
            <person name="Lipzen A."/>
            <person name="Lundell T."/>
            <person name="Morin E."/>
            <person name="Murat C."/>
            <person name="Riley R."/>
            <person name="Ohm R."/>
            <person name="Sun H."/>
            <person name="Tunlid A."/>
            <person name="Henrissat B."/>
            <person name="Grigoriev I.V."/>
            <person name="Hibbett D.S."/>
            <person name="Martin F."/>
        </authorList>
    </citation>
    <scope>NUCLEOTIDE SEQUENCE [LARGE SCALE GENOMIC DNA]</scope>
    <source>
        <strain evidence="2">F 1598</strain>
    </source>
</reference>
<sequence>MVEAELRKGQVADTLEGLRLSLGEKSLCFRTQVRNANSQRMTHRAWDNVHKLDAEARKCRATYRQARGALQCLSIDPEYVATLHDITDDDLKVAGDLTDERRFGQRSDALPWFWRFGDAVDSGGLRMQECTYSYWPCAVRLILL</sequence>
<dbReference type="InParanoid" id="A0A0C3GJC5"/>
<dbReference type="AlphaFoldDB" id="A0A0C3GJC5"/>
<dbReference type="HOGENOM" id="CLU_1797178_0_0_1"/>